<dbReference type="InterPro" id="IPR036890">
    <property type="entry name" value="HATPase_C_sf"/>
</dbReference>
<dbReference type="PANTHER" id="PTHR11947:SF20">
    <property type="entry name" value="[3-METHYL-2-OXOBUTANOATE DEHYDROGENASE [LIPOAMIDE]] KINASE, MITOCHONDRIAL"/>
    <property type="match status" value="1"/>
</dbReference>
<comment type="subcellular location">
    <subcellularLocation>
        <location evidence="1 10">Mitochondrion matrix</location>
    </subcellularLocation>
</comment>
<protein>
    <recommendedName>
        <fullName evidence="10">Protein-serine/threonine kinase</fullName>
        <ecNumber evidence="10">2.7.11.-</ecNumber>
    </recommendedName>
</protein>
<comment type="caution">
    <text evidence="12">The sequence shown here is derived from an EMBL/GenBank/DDBJ whole genome shotgun (WGS) entry which is preliminary data.</text>
</comment>
<keyword evidence="5 10" id="KW-0547">Nucleotide-binding</keyword>
<keyword evidence="3" id="KW-0597">Phosphoprotein</keyword>
<evidence type="ECO:0000256" key="5">
    <source>
        <dbReference type="ARBA" id="ARBA00022741"/>
    </source>
</evidence>
<keyword evidence="13" id="KW-1185">Reference proteome</keyword>
<name>A0ABQ8FM13_9FUNG</name>
<comment type="similarity">
    <text evidence="2 10">Belongs to the PDK/BCKDK protein kinase family.</text>
</comment>
<gene>
    <name evidence="12" type="ORF">BASA50_002160</name>
</gene>
<keyword evidence="7 10" id="KW-0067">ATP-binding</keyword>
<dbReference type="InterPro" id="IPR039028">
    <property type="entry name" value="BCKD/PDK"/>
</dbReference>
<evidence type="ECO:0000256" key="4">
    <source>
        <dbReference type="ARBA" id="ARBA00022679"/>
    </source>
</evidence>
<proteinExistence type="inferred from homology"/>
<evidence type="ECO:0000313" key="12">
    <source>
        <dbReference type="EMBL" id="KAH6600596.1"/>
    </source>
</evidence>
<dbReference type="SUPFAM" id="SSF69012">
    <property type="entry name" value="alpha-ketoacid dehydrogenase kinase, N-terminal domain"/>
    <property type="match status" value="1"/>
</dbReference>
<dbReference type="Proteomes" id="UP001648503">
    <property type="component" value="Unassembled WGS sequence"/>
</dbReference>
<dbReference type="InterPro" id="IPR036784">
    <property type="entry name" value="AK/P_DHK_N_sf"/>
</dbReference>
<dbReference type="PANTHER" id="PTHR11947">
    <property type="entry name" value="PYRUVATE DEHYDROGENASE KINASE"/>
    <property type="match status" value="1"/>
</dbReference>
<keyword evidence="4 10" id="KW-0808">Transferase</keyword>
<dbReference type="Gene3D" id="3.30.565.10">
    <property type="entry name" value="Histidine kinase-like ATPase, C-terminal domain"/>
    <property type="match status" value="1"/>
</dbReference>
<dbReference type="EC" id="2.7.11.-" evidence="10"/>
<dbReference type="SUPFAM" id="SSF55874">
    <property type="entry name" value="ATPase domain of HSP90 chaperone/DNA topoisomerase II/histidine kinase"/>
    <property type="match status" value="1"/>
</dbReference>
<dbReference type="PROSITE" id="PS50109">
    <property type="entry name" value="HIS_KIN"/>
    <property type="match status" value="1"/>
</dbReference>
<evidence type="ECO:0000313" key="13">
    <source>
        <dbReference type="Proteomes" id="UP001648503"/>
    </source>
</evidence>
<dbReference type="InterPro" id="IPR018955">
    <property type="entry name" value="BCDHK/PDK_N"/>
</dbReference>
<evidence type="ECO:0000256" key="10">
    <source>
        <dbReference type="RuleBase" id="RU366032"/>
    </source>
</evidence>
<evidence type="ECO:0000259" key="11">
    <source>
        <dbReference type="PROSITE" id="PS50109"/>
    </source>
</evidence>
<evidence type="ECO:0000256" key="7">
    <source>
        <dbReference type="ARBA" id="ARBA00022840"/>
    </source>
</evidence>
<evidence type="ECO:0000256" key="6">
    <source>
        <dbReference type="ARBA" id="ARBA00022777"/>
    </source>
</evidence>
<dbReference type="InterPro" id="IPR003594">
    <property type="entry name" value="HATPase_dom"/>
</dbReference>
<dbReference type="SMART" id="SM00387">
    <property type="entry name" value="HATPase_c"/>
    <property type="match status" value="1"/>
</dbReference>
<keyword evidence="8" id="KW-0809">Transit peptide</keyword>
<keyword evidence="9 10" id="KW-0496">Mitochondrion</keyword>
<evidence type="ECO:0000256" key="8">
    <source>
        <dbReference type="ARBA" id="ARBA00022946"/>
    </source>
</evidence>
<reference evidence="12 13" key="1">
    <citation type="submission" date="2021-02" db="EMBL/GenBank/DDBJ databases">
        <title>Variation within the Batrachochytrium salamandrivorans European outbreak.</title>
        <authorList>
            <person name="Kelly M."/>
            <person name="Pasmans F."/>
            <person name="Shea T.P."/>
            <person name="Munoz J.F."/>
            <person name="Carranza S."/>
            <person name="Cuomo C.A."/>
            <person name="Martel A."/>
        </authorList>
    </citation>
    <scope>NUCLEOTIDE SEQUENCE [LARGE SCALE GENOMIC DNA]</scope>
    <source>
        <strain evidence="12 13">AMFP18/2</strain>
    </source>
</reference>
<organism evidence="12 13">
    <name type="scientific">Batrachochytrium salamandrivorans</name>
    <dbReference type="NCBI Taxonomy" id="1357716"/>
    <lineage>
        <taxon>Eukaryota</taxon>
        <taxon>Fungi</taxon>
        <taxon>Fungi incertae sedis</taxon>
        <taxon>Chytridiomycota</taxon>
        <taxon>Chytridiomycota incertae sedis</taxon>
        <taxon>Chytridiomycetes</taxon>
        <taxon>Rhizophydiales</taxon>
        <taxon>Rhizophydiales incertae sedis</taxon>
        <taxon>Batrachochytrium</taxon>
    </lineage>
</organism>
<dbReference type="EMBL" id="JAFCIX010000030">
    <property type="protein sequence ID" value="KAH6600596.1"/>
    <property type="molecule type" value="Genomic_DNA"/>
</dbReference>
<dbReference type="PRINTS" id="PR00344">
    <property type="entry name" value="BCTRLSENSOR"/>
</dbReference>
<dbReference type="InterPro" id="IPR005467">
    <property type="entry name" value="His_kinase_dom"/>
</dbReference>
<dbReference type="Pfam" id="PF10436">
    <property type="entry name" value="BCDHK_Adom3"/>
    <property type="match status" value="1"/>
</dbReference>
<sequence length="440" mass="49502">MSWTRSTSWAASATNRTALPQACRRLSKSLALYRNALIASANTPASYTKYRQCNLLQQRSNQTIASPVISEIPSLSTKPPSKVWLQSPRIEVFAAKELNLVTLQYLLRLGRDRDIRGLAKIVLYELPIRLARRVRAIQNLPFIVGVNPWIRGVYELYLESFDRLADLPEPTTDADLKNLAVILGELTESHKATIPKLAKGFMECGRYMDNDRSREFLDGMIHSRIGTRVIAEHYLALQSELEGWIGVVNTQVSPATILRSTCVYVQEVCDYNYGSHPEFNIIGHVDTTFAYIPVHMEYIFMELMKNAMRATVEFSQRIGRIEHPPIEIAIGQSESDVVVRIRDCGGGITKEDIEWIWEYSFTTVPKYDDDSVGGIFSTQARLTMEQGVGGPIAGLGFGLPMSRIYSKYFGGSLELRTVYGHGTDVFVRFPNISQLESTIS</sequence>
<evidence type="ECO:0000256" key="1">
    <source>
        <dbReference type="ARBA" id="ARBA00004305"/>
    </source>
</evidence>
<keyword evidence="6 10" id="KW-0418">Kinase</keyword>
<evidence type="ECO:0000256" key="9">
    <source>
        <dbReference type="ARBA" id="ARBA00023128"/>
    </source>
</evidence>
<dbReference type="InterPro" id="IPR004358">
    <property type="entry name" value="Sig_transdc_His_kin-like_C"/>
</dbReference>
<evidence type="ECO:0000256" key="2">
    <source>
        <dbReference type="ARBA" id="ARBA00006155"/>
    </source>
</evidence>
<dbReference type="Pfam" id="PF02518">
    <property type="entry name" value="HATPase_c"/>
    <property type="match status" value="1"/>
</dbReference>
<feature type="domain" description="Histidine kinase" evidence="11">
    <location>
        <begin position="293"/>
        <end position="433"/>
    </location>
</feature>
<dbReference type="Gene3D" id="1.20.140.20">
    <property type="entry name" value="Alpha-ketoacid/pyruvate dehydrogenase kinase, N-terminal domain"/>
    <property type="match status" value="1"/>
</dbReference>
<accession>A0ABQ8FM13</accession>
<evidence type="ECO:0000256" key="3">
    <source>
        <dbReference type="ARBA" id="ARBA00022553"/>
    </source>
</evidence>